<name>A0AAQ4CWS6_9CREN</name>
<dbReference type="RefSeq" id="WP_229570996.1">
    <property type="nucleotide sequence ID" value="NZ_AP025226.1"/>
</dbReference>
<dbReference type="Proteomes" id="UP001319921">
    <property type="component" value="Chromosome"/>
</dbReference>
<evidence type="ECO:0000256" key="1">
    <source>
        <dbReference type="ARBA" id="ARBA00001936"/>
    </source>
</evidence>
<organism evidence="2 3">
    <name type="scientific">Saccharolobus caldissimus</name>
    <dbReference type="NCBI Taxonomy" id="1702097"/>
    <lineage>
        <taxon>Archaea</taxon>
        <taxon>Thermoproteota</taxon>
        <taxon>Thermoprotei</taxon>
        <taxon>Sulfolobales</taxon>
        <taxon>Sulfolobaceae</taxon>
        <taxon>Saccharolobus</taxon>
    </lineage>
</organism>
<evidence type="ECO:0000313" key="3">
    <source>
        <dbReference type="Proteomes" id="UP001319921"/>
    </source>
</evidence>
<gene>
    <name evidence="2" type="ORF">SACC_32740</name>
</gene>
<dbReference type="EMBL" id="AP025226">
    <property type="protein sequence ID" value="BDC00258.1"/>
    <property type="molecule type" value="Genomic_DNA"/>
</dbReference>
<dbReference type="AlphaFoldDB" id="A0AAQ4CWS6"/>
<keyword evidence="3" id="KW-1185">Reference proteome</keyword>
<evidence type="ECO:0000313" key="2">
    <source>
        <dbReference type="EMBL" id="BDC00258.1"/>
    </source>
</evidence>
<comment type="cofactor">
    <cofactor evidence="1">
        <name>Mn(2+)</name>
        <dbReference type="ChEBI" id="CHEBI:29035"/>
    </cofactor>
</comment>
<accession>A0AAQ4CWS6</accession>
<dbReference type="GeneID" id="68868001"/>
<proteinExistence type="predicted"/>
<dbReference type="Gene3D" id="3.90.320.10">
    <property type="match status" value="1"/>
</dbReference>
<sequence>MNAYDWLRVWKVRADDIYDFMRCPRILAFKYMRVKLRAQRRSSSTQVSAYTIGRIGEEAFTYALESNGVVNLTNNAVQKNETENTTADSDIMEPDIEFEDRTETVINEKESLDRISKKVISSIDPETLSKARDAAYTLVKSSVEGAIQLVKDLESKYGRPIVFSKAKVRSTILQAEGYPDFIIGFPDNRYVIVEVKNTKKVEKSHDVQIGYYIEASKLIGASILMERKVENRIEFEPVATSNIMDGILIYPRLKEIHSVSNFKLTTEIASNIMKVKYAVIKGLLPKEANFSYCNKCQFRNVCKTEPESKNIELDSIKMPIPFPITAALDISENYDLDLDLLFYGSYFRYEVPSRIILKALHQMKSSESMIYTSRNPDLLENITGIPRDKINDSLREFDRYWEIMFDMIRKEDSLSDIFNEALKIVGNRGEARELLRASLFNVQSTCIYPSDSLERVKESYKTFTKTFQ</sequence>
<dbReference type="KEGG" id="scas:SACC_32740"/>
<reference evidence="2 3" key="1">
    <citation type="journal article" date="2022" name="Microbiol. Resour. Announc.">
        <title>Complete Genome Sequence of the Hyperthermophilic and Acidophilic Archaeon Saccharolobus caldissimus Strain HS-3T.</title>
        <authorList>
            <person name="Sakai H.D."/>
            <person name="Kurosawa N."/>
        </authorList>
    </citation>
    <scope>NUCLEOTIDE SEQUENCE [LARGE SCALE GENOMIC DNA]</scope>
    <source>
        <strain evidence="2 3">JCM32116</strain>
    </source>
</reference>
<protein>
    <submittedName>
        <fullName evidence="2">Uncharacterized protein</fullName>
    </submittedName>
</protein>
<dbReference type="InterPro" id="IPR011604">
    <property type="entry name" value="PDDEXK-like_dom_sf"/>
</dbReference>